<proteinExistence type="predicted"/>
<evidence type="ECO:0000313" key="2">
    <source>
        <dbReference type="Proteomes" id="UP000055048"/>
    </source>
</evidence>
<organism evidence="1 2">
    <name type="scientific">Trichinella murrelli</name>
    <dbReference type="NCBI Taxonomy" id="144512"/>
    <lineage>
        <taxon>Eukaryota</taxon>
        <taxon>Metazoa</taxon>
        <taxon>Ecdysozoa</taxon>
        <taxon>Nematoda</taxon>
        <taxon>Enoplea</taxon>
        <taxon>Dorylaimia</taxon>
        <taxon>Trichinellida</taxon>
        <taxon>Trichinellidae</taxon>
        <taxon>Trichinella</taxon>
    </lineage>
</organism>
<evidence type="ECO:0000313" key="1">
    <source>
        <dbReference type="EMBL" id="KRX29992.1"/>
    </source>
</evidence>
<accession>A0A0V0STF0</accession>
<dbReference type="EMBL" id="JYDJ01002830">
    <property type="protein sequence ID" value="KRX29992.1"/>
    <property type="molecule type" value="Genomic_DNA"/>
</dbReference>
<dbReference type="Proteomes" id="UP000055048">
    <property type="component" value="Unassembled WGS sequence"/>
</dbReference>
<protein>
    <submittedName>
        <fullName evidence="1">Uncharacterized protein</fullName>
    </submittedName>
</protein>
<gene>
    <name evidence="1" type="ORF">T05_319</name>
</gene>
<comment type="caution">
    <text evidence="1">The sequence shown here is derived from an EMBL/GenBank/DDBJ whole genome shotgun (WGS) entry which is preliminary data.</text>
</comment>
<dbReference type="AlphaFoldDB" id="A0A0V0STF0"/>
<reference evidence="1 2" key="1">
    <citation type="submission" date="2015-01" db="EMBL/GenBank/DDBJ databases">
        <title>Evolution of Trichinella species and genotypes.</title>
        <authorList>
            <person name="Korhonen P.K."/>
            <person name="Edoardo P."/>
            <person name="Giuseppe L.R."/>
            <person name="Gasser R.B."/>
        </authorList>
    </citation>
    <scope>NUCLEOTIDE SEQUENCE [LARGE SCALE GENOMIC DNA]</scope>
    <source>
        <strain evidence="1">ISS417</strain>
    </source>
</reference>
<name>A0A0V0STF0_9BILA</name>
<sequence>MRSCNLTWRHSSILSGATGSPERRLTAAKPNPRLARAVCLSETGERSHATPQ</sequence>
<keyword evidence="2" id="KW-1185">Reference proteome</keyword>